<protein>
    <submittedName>
        <fullName evidence="2">Lipoprotein</fullName>
    </submittedName>
</protein>
<organism evidence="2 3">
    <name type="scientific">Psychromicrobium lacuslunae</name>
    <dbReference type="NCBI Taxonomy" id="1618207"/>
    <lineage>
        <taxon>Bacteria</taxon>
        <taxon>Bacillati</taxon>
        <taxon>Actinomycetota</taxon>
        <taxon>Actinomycetes</taxon>
        <taxon>Micrococcales</taxon>
        <taxon>Micrococcaceae</taxon>
        <taxon>Psychromicrobium</taxon>
    </lineage>
</organism>
<feature type="domain" description="DUF58" evidence="1">
    <location>
        <begin position="192"/>
        <end position="369"/>
    </location>
</feature>
<gene>
    <name evidence="2" type="ORF">UM93_07805</name>
</gene>
<evidence type="ECO:0000313" key="2">
    <source>
        <dbReference type="EMBL" id="AJT41445.1"/>
    </source>
</evidence>
<dbReference type="RefSeq" id="WP_045074820.1">
    <property type="nucleotide sequence ID" value="NZ_CP011005.1"/>
</dbReference>
<keyword evidence="3" id="KW-1185">Reference proteome</keyword>
<accession>A0A0D4BZ73</accession>
<sequence length="430" mass="47527">MVITGRLVLLALLGLIPIVLFPQPVTILCWVALLIVVFLLDFLLAASPRGLRFARQLPESVRLDESCLSTLVIANNGKRRLRALVRDGWQPSAGAANPRQKLDLPAQQRRRLTVSLRPRRRGDLSSQQVTVRSFGPLGVAARQLTVTVPGRLRVLPPFRSKRHLPSKLRRLRELDGRAAVQIRGAGTEFDSLRDYVRGDDVRSIDWRATARRQAVVVRTWRPERDRRVVIVMDTSRTSAARIDDEPRLDTEIEAALLLSVLADRGGDRVDFLAFDRRARARVASSHKGNLLSALVQAMAPLDSELIEMDWTQIPAQVRAISAHRSLVVLLTSLDSGAAEEGLIPMVNQLSQNHLVVVASVLDPVLGELRVQRSSSTEVYRAAAAERAILDRAAVTAQLRQAGAEVVDANPAELPPKLADMYIRLKAAGRL</sequence>
<dbReference type="PANTHER" id="PTHR33608">
    <property type="entry name" value="BLL2464 PROTEIN"/>
    <property type="match status" value="1"/>
</dbReference>
<dbReference type="InterPro" id="IPR002881">
    <property type="entry name" value="DUF58"/>
</dbReference>
<dbReference type="HOGENOM" id="CLU_048408_0_0_11"/>
<dbReference type="PATRIC" id="fig|1618207.4.peg.1579"/>
<dbReference type="Proteomes" id="UP000061839">
    <property type="component" value="Chromosome"/>
</dbReference>
<dbReference type="OrthoDB" id="845740at2"/>
<proteinExistence type="predicted"/>
<dbReference type="Pfam" id="PF01882">
    <property type="entry name" value="DUF58"/>
    <property type="match status" value="1"/>
</dbReference>
<reference evidence="2 3" key="1">
    <citation type="journal article" date="2015" name="Genome Announc.">
        <title>Complete Genome Sequencing of Protease-Producing Novel Arthrobacter sp. Strain IHBB 11108 Using PacBio Single-Molecule Real-Time Sequencing Technology.</title>
        <authorList>
            <person name="Kiran S."/>
            <person name="Swarnkar M.K."/>
            <person name="Pal M."/>
            <person name="Thakur R."/>
            <person name="Tewari R."/>
            <person name="Singh A.K."/>
            <person name="Gulati A."/>
        </authorList>
    </citation>
    <scope>NUCLEOTIDE SEQUENCE [LARGE SCALE GENOMIC DNA]</scope>
    <source>
        <strain evidence="2 3">IHBB 11108</strain>
    </source>
</reference>
<keyword evidence="2" id="KW-0449">Lipoprotein</keyword>
<name>A0A0D4BZ73_9MICC</name>
<evidence type="ECO:0000313" key="3">
    <source>
        <dbReference type="Proteomes" id="UP000061839"/>
    </source>
</evidence>
<dbReference type="STRING" id="1618207.UM93_07805"/>
<dbReference type="PANTHER" id="PTHR33608:SF3">
    <property type="entry name" value="SLR2013 PROTEIN"/>
    <property type="match status" value="1"/>
</dbReference>
<dbReference type="KEGG" id="ari:UM93_07805"/>
<dbReference type="AlphaFoldDB" id="A0A0D4BZ73"/>
<dbReference type="EMBL" id="CP011005">
    <property type="protein sequence ID" value="AJT41445.1"/>
    <property type="molecule type" value="Genomic_DNA"/>
</dbReference>
<evidence type="ECO:0000259" key="1">
    <source>
        <dbReference type="Pfam" id="PF01882"/>
    </source>
</evidence>